<protein>
    <submittedName>
        <fullName evidence="8">Salicylate hydroxylase</fullName>
    </submittedName>
</protein>
<dbReference type="GO" id="GO:0004497">
    <property type="term" value="F:monooxygenase activity"/>
    <property type="evidence" value="ECO:0007669"/>
    <property type="project" value="UniProtKB-KW"/>
</dbReference>
<evidence type="ECO:0000256" key="4">
    <source>
        <dbReference type="ARBA" id="ARBA00023002"/>
    </source>
</evidence>
<dbReference type="Proteomes" id="UP000292445">
    <property type="component" value="Unassembled WGS sequence"/>
</dbReference>
<proteinExistence type="predicted"/>
<dbReference type="InterPro" id="IPR050493">
    <property type="entry name" value="FAD-dep_Monooxygenase_BioMet"/>
</dbReference>
<dbReference type="PANTHER" id="PTHR13789:SF318">
    <property type="entry name" value="GERANYLGERANYL DIPHOSPHATE REDUCTASE"/>
    <property type="match status" value="1"/>
</dbReference>
<name>A0A4Q7NIZ9_9BURK</name>
<evidence type="ECO:0000256" key="2">
    <source>
        <dbReference type="ARBA" id="ARBA00022630"/>
    </source>
</evidence>
<evidence type="ECO:0000256" key="3">
    <source>
        <dbReference type="ARBA" id="ARBA00022827"/>
    </source>
</evidence>
<keyword evidence="5" id="KW-0503">Monooxygenase</keyword>
<sequence>MSAPARPPEGRATSPGEDVAQRQEGSPVSTGDKRIAIAGAGIGGLAAGLALLKQGFDVDIYEQAAELGEVGAGVQISPNGTRLLQAWGLGDAMFELGTQTKGKEIRVWNTADANRYLELGAASVSKYGAPYLTFHRADLHALLLDAVRREKRDAIHLNAAFASLETADGGAQMRLASGRTVRADVLIGADGVHSKVRQSLFGADRPRFTGCMAWRGLIEADRLPASINRTGGVSWLGPTAHVLTYPIRKGRMLNFIGMVDRADWTVESWNARGTIEECLRDFQGWHEDVIAMIERIEVPYKWALIVRDTLPVWVRGHVALLGDACHSTLPFMAQGANMALEDAMVLGRCLRRTPGDLPAALASYERMRVERTTRIVNESAAQITRVHAPVLAEAGSARDHIQREWEPHRVEDRYDWVYGYDAIEQPFA</sequence>
<dbReference type="Gene3D" id="3.50.50.60">
    <property type="entry name" value="FAD/NAD(P)-binding domain"/>
    <property type="match status" value="1"/>
</dbReference>
<dbReference type="GO" id="GO:0071949">
    <property type="term" value="F:FAD binding"/>
    <property type="evidence" value="ECO:0007669"/>
    <property type="project" value="InterPro"/>
</dbReference>
<comment type="caution">
    <text evidence="8">The sequence shown here is derived from an EMBL/GenBank/DDBJ whole genome shotgun (WGS) entry which is preliminary data.</text>
</comment>
<dbReference type="PRINTS" id="PR00420">
    <property type="entry name" value="RNGMNOXGNASE"/>
</dbReference>
<dbReference type="SUPFAM" id="SSF54373">
    <property type="entry name" value="FAD-linked reductases, C-terminal domain"/>
    <property type="match status" value="1"/>
</dbReference>
<evidence type="ECO:0000313" key="9">
    <source>
        <dbReference type="Proteomes" id="UP000292445"/>
    </source>
</evidence>
<evidence type="ECO:0000256" key="5">
    <source>
        <dbReference type="ARBA" id="ARBA00023033"/>
    </source>
</evidence>
<comment type="cofactor">
    <cofactor evidence="1">
        <name>FAD</name>
        <dbReference type="ChEBI" id="CHEBI:57692"/>
    </cofactor>
</comment>
<dbReference type="SUPFAM" id="SSF51905">
    <property type="entry name" value="FAD/NAD(P)-binding domain"/>
    <property type="match status" value="1"/>
</dbReference>
<evidence type="ECO:0000256" key="1">
    <source>
        <dbReference type="ARBA" id="ARBA00001974"/>
    </source>
</evidence>
<dbReference type="Pfam" id="PF01494">
    <property type="entry name" value="FAD_binding_3"/>
    <property type="match status" value="1"/>
</dbReference>
<gene>
    <name evidence="8" type="ORF">EV675_1043</name>
</gene>
<dbReference type="OrthoDB" id="9147239at2"/>
<dbReference type="RefSeq" id="WP_130356322.1">
    <property type="nucleotide sequence ID" value="NZ_SGXC01000001.1"/>
</dbReference>
<accession>A0A4Q7NIZ9</accession>
<feature type="region of interest" description="Disordered" evidence="6">
    <location>
        <begin position="1"/>
        <end position="31"/>
    </location>
</feature>
<dbReference type="AlphaFoldDB" id="A0A4Q7NIZ9"/>
<reference evidence="8 9" key="1">
    <citation type="submission" date="2019-02" db="EMBL/GenBank/DDBJ databases">
        <title>Genomic Encyclopedia of Type Strains, Phase IV (KMG-IV): sequencing the most valuable type-strain genomes for metagenomic binning, comparative biology and taxonomic classification.</title>
        <authorList>
            <person name="Goeker M."/>
        </authorList>
    </citation>
    <scope>NUCLEOTIDE SEQUENCE [LARGE SCALE GENOMIC DNA]</scope>
    <source>
        <strain evidence="8 9">K24</strain>
    </source>
</reference>
<keyword evidence="3" id="KW-0274">FAD</keyword>
<feature type="domain" description="FAD-binding" evidence="7">
    <location>
        <begin position="35"/>
        <end position="378"/>
    </location>
</feature>
<dbReference type="InterPro" id="IPR002938">
    <property type="entry name" value="FAD-bd"/>
</dbReference>
<dbReference type="EMBL" id="SGXC01000001">
    <property type="protein sequence ID" value="RZS85021.1"/>
    <property type="molecule type" value="Genomic_DNA"/>
</dbReference>
<keyword evidence="9" id="KW-1185">Reference proteome</keyword>
<organism evidence="8 9">
    <name type="scientific">Pigmentiphaga kullae</name>
    <dbReference type="NCBI Taxonomy" id="151784"/>
    <lineage>
        <taxon>Bacteria</taxon>
        <taxon>Pseudomonadati</taxon>
        <taxon>Pseudomonadota</taxon>
        <taxon>Betaproteobacteria</taxon>
        <taxon>Burkholderiales</taxon>
        <taxon>Alcaligenaceae</taxon>
        <taxon>Pigmentiphaga</taxon>
    </lineage>
</organism>
<evidence type="ECO:0000313" key="8">
    <source>
        <dbReference type="EMBL" id="RZS85021.1"/>
    </source>
</evidence>
<evidence type="ECO:0000259" key="7">
    <source>
        <dbReference type="Pfam" id="PF01494"/>
    </source>
</evidence>
<keyword evidence="2" id="KW-0285">Flavoprotein</keyword>
<dbReference type="PANTHER" id="PTHR13789">
    <property type="entry name" value="MONOOXYGENASE"/>
    <property type="match status" value="1"/>
</dbReference>
<dbReference type="InterPro" id="IPR036188">
    <property type="entry name" value="FAD/NAD-bd_sf"/>
</dbReference>
<evidence type="ECO:0000256" key="6">
    <source>
        <dbReference type="SAM" id="MobiDB-lite"/>
    </source>
</evidence>
<keyword evidence="4" id="KW-0560">Oxidoreductase</keyword>